<dbReference type="KEGG" id="saal:L336_0389"/>
<dbReference type="EMBL" id="CP005957">
    <property type="protein sequence ID" value="AGL62097.1"/>
    <property type="molecule type" value="Genomic_DNA"/>
</dbReference>
<evidence type="ECO:0000313" key="3">
    <source>
        <dbReference type="Proteomes" id="UP000013893"/>
    </source>
</evidence>
<keyword evidence="1" id="KW-1133">Transmembrane helix</keyword>
<reference evidence="2 3" key="1">
    <citation type="journal article" date="2013" name="Nat. Biotechnol.">
        <title>Genome sequences of rare, uncultured bacteria obtained by differential coverage binning of multiple metagenomes.</title>
        <authorList>
            <person name="Albertsen M."/>
            <person name="Hugenholtz P."/>
            <person name="Skarshewski A."/>
            <person name="Nielsen K.L."/>
            <person name="Tyson G.W."/>
            <person name="Nielsen P.H."/>
        </authorList>
    </citation>
    <scope>NUCLEOTIDE SEQUENCE [LARGE SCALE GENOMIC DNA]</scope>
    <source>
        <strain evidence="2">TM71</strain>
    </source>
</reference>
<evidence type="ECO:0000256" key="1">
    <source>
        <dbReference type="SAM" id="Phobius"/>
    </source>
</evidence>
<accession>R4PWG6</accession>
<name>R4PWG6_9BACT</name>
<dbReference type="HOGENOM" id="CLU_1944809_0_0_0"/>
<dbReference type="RefSeq" id="WP_015641547.1">
    <property type="nucleotide sequence ID" value="NC_021219.1"/>
</dbReference>
<keyword evidence="3" id="KW-1185">Reference proteome</keyword>
<gene>
    <name evidence="2" type="ORF">L336_0389</name>
</gene>
<sequence length="129" mass="14394">MRNDSTSFELRAMTSLQRYRFLGLICSVIALSLVMVIIAMDLYNTSGAAQLDLSQPRYRDIQKQVTKEEVSTSYPANGPFDAAAYDTFRQLYAERAKKVTGVNSFDPTVLSEDTLQLLVLPQSVTTTTN</sequence>
<evidence type="ECO:0000313" key="2">
    <source>
        <dbReference type="EMBL" id="AGL62097.1"/>
    </source>
</evidence>
<dbReference type="AlphaFoldDB" id="R4PWG6"/>
<keyword evidence="1" id="KW-0812">Transmembrane</keyword>
<dbReference type="OrthoDB" id="9808339at2"/>
<proteinExistence type="predicted"/>
<feature type="transmembrane region" description="Helical" evidence="1">
    <location>
        <begin position="21"/>
        <end position="43"/>
    </location>
</feature>
<dbReference type="Proteomes" id="UP000013893">
    <property type="component" value="Chromosome"/>
</dbReference>
<organism evidence="2 3">
    <name type="scientific">Candidatus Saccharimonas aalborgensis</name>
    <dbReference type="NCBI Taxonomy" id="1332188"/>
    <lineage>
        <taxon>Bacteria</taxon>
        <taxon>Candidatus Saccharimonadota</taxon>
        <taxon>Candidatus Saccharimonadia</taxon>
        <taxon>Candidatus Saccharimonadales</taxon>
        <taxon>Candidatus Saccharimonadaceae</taxon>
        <taxon>Candidatus Saccharimonas</taxon>
    </lineage>
</organism>
<keyword evidence="1" id="KW-0472">Membrane</keyword>
<protein>
    <submittedName>
        <fullName evidence="2">Uncharacterized protein</fullName>
    </submittedName>
</protein>
<dbReference type="STRING" id="1332188.L336_0389"/>